<comment type="caution">
    <text evidence="2">The sequence shown here is derived from an EMBL/GenBank/DDBJ whole genome shotgun (WGS) entry which is preliminary data.</text>
</comment>
<dbReference type="AlphaFoldDB" id="W4L2S4"/>
<dbReference type="InterPro" id="IPR044925">
    <property type="entry name" value="His-Me_finger_sf"/>
</dbReference>
<dbReference type="Proteomes" id="UP000019141">
    <property type="component" value="Unassembled WGS sequence"/>
</dbReference>
<dbReference type="InterPro" id="IPR003615">
    <property type="entry name" value="HNH_nuc"/>
</dbReference>
<accession>W4L2S4</accession>
<evidence type="ECO:0000313" key="3">
    <source>
        <dbReference type="Proteomes" id="UP000019141"/>
    </source>
</evidence>
<feature type="domain" description="HNH nuclease" evidence="1">
    <location>
        <begin position="51"/>
        <end position="93"/>
    </location>
</feature>
<evidence type="ECO:0000313" key="2">
    <source>
        <dbReference type="EMBL" id="ETW92312.1"/>
    </source>
</evidence>
<protein>
    <recommendedName>
        <fullName evidence="1">HNH nuclease domain-containing protein</fullName>
    </recommendedName>
</protein>
<dbReference type="EMBL" id="AZHW01001540">
    <property type="protein sequence ID" value="ETW92312.1"/>
    <property type="molecule type" value="Genomic_DNA"/>
</dbReference>
<gene>
    <name evidence="2" type="ORF">ETSY1_44205</name>
</gene>
<name>W4L2S4_ENTF1</name>
<dbReference type="SUPFAM" id="SSF54060">
    <property type="entry name" value="His-Me finger endonucleases"/>
    <property type="match status" value="1"/>
</dbReference>
<sequence>MGRRKCLHERFWSKVDVQGEDECWPWLAKRNRYGYGEFNLDGVRRSVQAYVVAYELTHGMILPLADLCVLHRCDNPPCCNPGHLWVGTQMDNMHDKVQKRRQARGERHGSAKLRDEDAIAIRERYAGGEAAMQLAGEYRVSVRQVYRVVRGERFAHLPMVAGRD</sequence>
<organism evidence="2 3">
    <name type="scientific">Entotheonella factor</name>
    <dbReference type="NCBI Taxonomy" id="1429438"/>
    <lineage>
        <taxon>Bacteria</taxon>
        <taxon>Pseudomonadati</taxon>
        <taxon>Nitrospinota/Tectimicrobiota group</taxon>
        <taxon>Candidatus Tectimicrobiota</taxon>
        <taxon>Candidatus Entotheonellia</taxon>
        <taxon>Candidatus Entotheonellales</taxon>
        <taxon>Candidatus Entotheonellaceae</taxon>
        <taxon>Candidatus Entotheonella</taxon>
    </lineage>
</organism>
<evidence type="ECO:0000259" key="1">
    <source>
        <dbReference type="Pfam" id="PF13392"/>
    </source>
</evidence>
<proteinExistence type="predicted"/>
<keyword evidence="3" id="KW-1185">Reference proteome</keyword>
<dbReference type="HOGENOM" id="CLU_099810_1_0_7"/>
<dbReference type="Gene3D" id="3.90.75.10">
    <property type="entry name" value="Homing Intron 3 (I-ppo) Encoded Endonuclease, Chain A"/>
    <property type="match status" value="1"/>
</dbReference>
<dbReference type="GO" id="GO:0004519">
    <property type="term" value="F:endonuclease activity"/>
    <property type="evidence" value="ECO:0007669"/>
    <property type="project" value="InterPro"/>
</dbReference>
<dbReference type="Pfam" id="PF13392">
    <property type="entry name" value="HNH_3"/>
    <property type="match status" value="1"/>
</dbReference>
<reference evidence="2 3" key="1">
    <citation type="journal article" date="2014" name="Nature">
        <title>An environmental bacterial taxon with a large and distinct metabolic repertoire.</title>
        <authorList>
            <person name="Wilson M.C."/>
            <person name="Mori T."/>
            <person name="Ruckert C."/>
            <person name="Uria A.R."/>
            <person name="Helf M.J."/>
            <person name="Takada K."/>
            <person name="Gernert C."/>
            <person name="Steffens U.A."/>
            <person name="Heycke N."/>
            <person name="Schmitt S."/>
            <person name="Rinke C."/>
            <person name="Helfrich E.J."/>
            <person name="Brachmann A.O."/>
            <person name="Gurgui C."/>
            <person name="Wakimoto T."/>
            <person name="Kracht M."/>
            <person name="Crusemann M."/>
            <person name="Hentschel U."/>
            <person name="Abe I."/>
            <person name="Matsunaga S."/>
            <person name="Kalinowski J."/>
            <person name="Takeyama H."/>
            <person name="Piel J."/>
        </authorList>
    </citation>
    <scope>NUCLEOTIDE SEQUENCE [LARGE SCALE GENOMIC DNA]</scope>
    <source>
        <strain evidence="3">TSY1</strain>
    </source>
</reference>
<dbReference type="InterPro" id="IPR044930">
    <property type="entry name" value="Homing_endonuclease_His-Me"/>
</dbReference>